<keyword evidence="1 2" id="KW-0694">RNA-binding</keyword>
<evidence type="ECO:0000259" key="4">
    <source>
        <dbReference type="PROSITE" id="PS50102"/>
    </source>
</evidence>
<reference evidence="6" key="1">
    <citation type="journal article" date="2018" name="Nat. Microbiol.">
        <title>Leveraging single-cell genomics to expand the fungal tree of life.</title>
        <authorList>
            <person name="Ahrendt S.R."/>
            <person name="Quandt C.A."/>
            <person name="Ciobanu D."/>
            <person name="Clum A."/>
            <person name="Salamov A."/>
            <person name="Andreopoulos B."/>
            <person name="Cheng J.F."/>
            <person name="Woyke T."/>
            <person name="Pelin A."/>
            <person name="Henrissat B."/>
            <person name="Reynolds N.K."/>
            <person name="Benny G.L."/>
            <person name="Smith M.E."/>
            <person name="James T.Y."/>
            <person name="Grigoriev I.V."/>
        </authorList>
    </citation>
    <scope>NUCLEOTIDE SEQUENCE [LARGE SCALE GENOMIC DNA]</scope>
    <source>
        <strain evidence="6">RSA 468</strain>
    </source>
</reference>
<evidence type="ECO:0000313" key="6">
    <source>
        <dbReference type="Proteomes" id="UP000268162"/>
    </source>
</evidence>
<feature type="domain" description="RRM" evidence="4">
    <location>
        <begin position="55"/>
        <end position="130"/>
    </location>
</feature>
<dbReference type="InterPro" id="IPR051229">
    <property type="entry name" value="ALYREF_mRNA_export"/>
</dbReference>
<dbReference type="Gene3D" id="3.30.70.330">
    <property type="match status" value="1"/>
</dbReference>
<organism evidence="5 6">
    <name type="scientific">Dimargaris cristalligena</name>
    <dbReference type="NCBI Taxonomy" id="215637"/>
    <lineage>
        <taxon>Eukaryota</taxon>
        <taxon>Fungi</taxon>
        <taxon>Fungi incertae sedis</taxon>
        <taxon>Zoopagomycota</taxon>
        <taxon>Kickxellomycotina</taxon>
        <taxon>Dimargaritomycetes</taxon>
        <taxon>Dimargaritales</taxon>
        <taxon>Dimargaritaceae</taxon>
        <taxon>Dimargaris</taxon>
    </lineage>
</organism>
<dbReference type="CDD" id="cd00590">
    <property type="entry name" value="RRM_SF"/>
    <property type="match status" value="1"/>
</dbReference>
<dbReference type="InterPro" id="IPR012677">
    <property type="entry name" value="Nucleotide-bd_a/b_plait_sf"/>
</dbReference>
<gene>
    <name evidence="5" type="ORF">BJ085DRAFT_27828</name>
</gene>
<evidence type="ECO:0000313" key="5">
    <source>
        <dbReference type="EMBL" id="RKP34664.1"/>
    </source>
</evidence>
<evidence type="ECO:0000256" key="1">
    <source>
        <dbReference type="ARBA" id="ARBA00022884"/>
    </source>
</evidence>
<dbReference type="AlphaFoldDB" id="A0A4P9ZMP5"/>
<keyword evidence="6" id="KW-1185">Reference proteome</keyword>
<name>A0A4P9ZMP5_9FUNG</name>
<dbReference type="InterPro" id="IPR000504">
    <property type="entry name" value="RRM_dom"/>
</dbReference>
<dbReference type="InterPro" id="IPR035979">
    <property type="entry name" value="RBD_domain_sf"/>
</dbReference>
<evidence type="ECO:0000256" key="2">
    <source>
        <dbReference type="PROSITE-ProRule" id="PRU00176"/>
    </source>
</evidence>
<dbReference type="SUPFAM" id="SSF54928">
    <property type="entry name" value="RNA-binding domain, RBD"/>
    <property type="match status" value="1"/>
</dbReference>
<dbReference type="EMBL" id="ML003116">
    <property type="protein sequence ID" value="RKP34664.1"/>
    <property type="molecule type" value="Genomic_DNA"/>
</dbReference>
<feature type="region of interest" description="Disordered" evidence="3">
    <location>
        <begin position="33"/>
        <end position="54"/>
    </location>
</feature>
<dbReference type="Pfam" id="PF00076">
    <property type="entry name" value="RRM_1"/>
    <property type="match status" value="1"/>
</dbReference>
<dbReference type="OrthoDB" id="439808at2759"/>
<dbReference type="PROSITE" id="PS50102">
    <property type="entry name" value="RRM"/>
    <property type="match status" value="1"/>
</dbReference>
<proteinExistence type="predicted"/>
<protein>
    <recommendedName>
        <fullName evidence="4">RRM domain-containing protein</fullName>
    </recommendedName>
</protein>
<accession>A0A4P9ZMP5</accession>
<dbReference type="SMART" id="SM00360">
    <property type="entry name" value="RRM"/>
    <property type="match status" value="1"/>
</dbReference>
<dbReference type="Proteomes" id="UP000268162">
    <property type="component" value="Unassembled WGS sequence"/>
</dbReference>
<dbReference type="STRING" id="215637.A0A4P9ZMP5"/>
<sequence length="160" mass="18017">MFALIRSRLTVLPGRLATRSVATHRTFTSTTLLLESSPPKPHTSRPVSPPRPADRGIYVKNLPWGTHYAEIETLFKEFGTVLRMSVPQKEGRMMGHAFVNMPPADAIKAVQKLNGFLFNGRPLHVSLTKTTPYSSLKSVNHPRWKISDEEALREFPDVKI</sequence>
<evidence type="ECO:0000256" key="3">
    <source>
        <dbReference type="SAM" id="MobiDB-lite"/>
    </source>
</evidence>
<dbReference type="GO" id="GO:0003729">
    <property type="term" value="F:mRNA binding"/>
    <property type="evidence" value="ECO:0007669"/>
    <property type="project" value="TreeGrafter"/>
</dbReference>
<dbReference type="GO" id="GO:0005634">
    <property type="term" value="C:nucleus"/>
    <property type="evidence" value="ECO:0007669"/>
    <property type="project" value="TreeGrafter"/>
</dbReference>
<dbReference type="GO" id="GO:0006406">
    <property type="term" value="P:mRNA export from nucleus"/>
    <property type="evidence" value="ECO:0007669"/>
    <property type="project" value="TreeGrafter"/>
</dbReference>
<dbReference type="PANTHER" id="PTHR19965">
    <property type="entry name" value="RNA AND EXPORT FACTOR BINDING PROTEIN"/>
    <property type="match status" value="1"/>
</dbReference>
<dbReference type="PANTHER" id="PTHR19965:SF35">
    <property type="entry name" value="RNA ANNEALING PROTEIN YRA1"/>
    <property type="match status" value="1"/>
</dbReference>